<accession>A0A0C3K1K7</accession>
<evidence type="ECO:0000259" key="1">
    <source>
        <dbReference type="PROSITE" id="PS50011"/>
    </source>
</evidence>
<dbReference type="Pfam" id="PF07714">
    <property type="entry name" value="PK_Tyr_Ser-Thr"/>
    <property type="match status" value="1"/>
</dbReference>
<organism evidence="2 3">
    <name type="scientific">Tulasnella calospora MUT 4182</name>
    <dbReference type="NCBI Taxonomy" id="1051891"/>
    <lineage>
        <taxon>Eukaryota</taxon>
        <taxon>Fungi</taxon>
        <taxon>Dikarya</taxon>
        <taxon>Basidiomycota</taxon>
        <taxon>Agaricomycotina</taxon>
        <taxon>Agaricomycetes</taxon>
        <taxon>Cantharellales</taxon>
        <taxon>Tulasnellaceae</taxon>
        <taxon>Tulasnella</taxon>
    </lineage>
</organism>
<name>A0A0C3K1K7_9AGAM</name>
<dbReference type="HOGENOM" id="CLU_000288_7_18_1"/>
<dbReference type="InterPro" id="IPR011009">
    <property type="entry name" value="Kinase-like_dom_sf"/>
</dbReference>
<dbReference type="Proteomes" id="UP000054248">
    <property type="component" value="Unassembled WGS sequence"/>
</dbReference>
<dbReference type="PROSITE" id="PS50011">
    <property type="entry name" value="PROTEIN_KINASE_DOM"/>
    <property type="match status" value="1"/>
</dbReference>
<dbReference type="GO" id="GO:0004674">
    <property type="term" value="F:protein serine/threonine kinase activity"/>
    <property type="evidence" value="ECO:0007669"/>
    <property type="project" value="TreeGrafter"/>
</dbReference>
<dbReference type="InterPro" id="IPR000719">
    <property type="entry name" value="Prot_kinase_dom"/>
</dbReference>
<proteinExistence type="predicted"/>
<evidence type="ECO:0000313" key="2">
    <source>
        <dbReference type="EMBL" id="KIO15298.1"/>
    </source>
</evidence>
<dbReference type="InterPro" id="IPR051681">
    <property type="entry name" value="Ser/Thr_Kinases-Pseudokinases"/>
</dbReference>
<dbReference type="SUPFAM" id="SSF56112">
    <property type="entry name" value="Protein kinase-like (PK-like)"/>
    <property type="match status" value="1"/>
</dbReference>
<dbReference type="OrthoDB" id="4062651at2759"/>
<dbReference type="GO" id="GO:0005524">
    <property type="term" value="F:ATP binding"/>
    <property type="evidence" value="ECO:0007669"/>
    <property type="project" value="InterPro"/>
</dbReference>
<dbReference type="EMBL" id="KN824251">
    <property type="protein sequence ID" value="KIO15298.1"/>
    <property type="molecule type" value="Genomic_DNA"/>
</dbReference>
<dbReference type="Gene3D" id="1.10.510.10">
    <property type="entry name" value="Transferase(Phosphotransferase) domain 1"/>
    <property type="match status" value="1"/>
</dbReference>
<protein>
    <recommendedName>
        <fullName evidence="1">Protein kinase domain-containing protein</fullName>
    </recommendedName>
</protein>
<dbReference type="STRING" id="1051891.A0A0C3K1K7"/>
<evidence type="ECO:0000313" key="3">
    <source>
        <dbReference type="Proteomes" id="UP000054248"/>
    </source>
</evidence>
<gene>
    <name evidence="2" type="ORF">M407DRAFT_35165</name>
</gene>
<sequence>MALKEIRLSQAVLQVPIDRSRILTRAEKELSIWKQLDHPNIGFVIGWLLEPSVCLMSPWYPNGDALAFVRAQKGMFISDQRILRWQLVKEIADGMQYLHSKNVVHGDLRHDQVLVDEGGHAKIVDFGLAKVIEEGVDIKITTSIRHKGRYEYMAPELLLQTPPRLKESDVYAFGLLILEIAVARHAFGGLTPGPAEVTRKTVEKTHLPKPTSFSDELLEGGAFWNIFDLCTTYLPRHRPGMSTIATQIHEVLSPLETVYMPSH</sequence>
<keyword evidence="3" id="KW-1185">Reference proteome</keyword>
<feature type="domain" description="Protein kinase" evidence="1">
    <location>
        <begin position="1"/>
        <end position="252"/>
    </location>
</feature>
<dbReference type="AlphaFoldDB" id="A0A0C3K1K7"/>
<dbReference type="PIRSF" id="PIRSF000654">
    <property type="entry name" value="Integrin-linked_kinase"/>
    <property type="match status" value="1"/>
</dbReference>
<dbReference type="PANTHER" id="PTHR44329">
    <property type="entry name" value="SERINE/THREONINE-PROTEIN KINASE TNNI3K-RELATED"/>
    <property type="match status" value="1"/>
</dbReference>
<reference evidence="3" key="2">
    <citation type="submission" date="2015-01" db="EMBL/GenBank/DDBJ databases">
        <title>Evolutionary Origins and Diversification of the Mycorrhizal Mutualists.</title>
        <authorList>
            <consortium name="DOE Joint Genome Institute"/>
            <consortium name="Mycorrhizal Genomics Consortium"/>
            <person name="Kohler A."/>
            <person name="Kuo A."/>
            <person name="Nagy L.G."/>
            <person name="Floudas D."/>
            <person name="Copeland A."/>
            <person name="Barry K.W."/>
            <person name="Cichocki N."/>
            <person name="Veneault-Fourrey C."/>
            <person name="LaButti K."/>
            <person name="Lindquist E.A."/>
            <person name="Lipzen A."/>
            <person name="Lundell T."/>
            <person name="Morin E."/>
            <person name="Murat C."/>
            <person name="Riley R."/>
            <person name="Ohm R."/>
            <person name="Sun H."/>
            <person name="Tunlid A."/>
            <person name="Henrissat B."/>
            <person name="Grigoriev I.V."/>
            <person name="Hibbett D.S."/>
            <person name="Martin F."/>
        </authorList>
    </citation>
    <scope>NUCLEOTIDE SEQUENCE [LARGE SCALE GENOMIC DNA]</scope>
    <source>
        <strain evidence="3">MUT 4182</strain>
    </source>
</reference>
<reference evidence="2 3" key="1">
    <citation type="submission" date="2014-04" db="EMBL/GenBank/DDBJ databases">
        <authorList>
            <consortium name="DOE Joint Genome Institute"/>
            <person name="Kuo A."/>
            <person name="Girlanda M."/>
            <person name="Perotto S."/>
            <person name="Kohler A."/>
            <person name="Nagy L.G."/>
            <person name="Floudas D."/>
            <person name="Copeland A."/>
            <person name="Barry K.W."/>
            <person name="Cichocki N."/>
            <person name="Veneault-Fourrey C."/>
            <person name="LaButti K."/>
            <person name="Lindquist E.A."/>
            <person name="Lipzen A."/>
            <person name="Lundell T."/>
            <person name="Morin E."/>
            <person name="Murat C."/>
            <person name="Sun H."/>
            <person name="Tunlid A."/>
            <person name="Henrissat B."/>
            <person name="Grigoriev I.V."/>
            <person name="Hibbett D.S."/>
            <person name="Martin F."/>
            <person name="Nordberg H.P."/>
            <person name="Cantor M.N."/>
            <person name="Hua S.X."/>
        </authorList>
    </citation>
    <scope>NUCLEOTIDE SEQUENCE [LARGE SCALE GENOMIC DNA]</scope>
    <source>
        <strain evidence="2 3">MUT 4182</strain>
    </source>
</reference>
<dbReference type="InterPro" id="IPR001245">
    <property type="entry name" value="Ser-Thr/Tyr_kinase_cat_dom"/>
</dbReference>